<dbReference type="AlphaFoldDB" id="U1N1V5"/>
<evidence type="ECO:0000313" key="8">
    <source>
        <dbReference type="EMBL" id="ERG90445.1"/>
    </source>
</evidence>
<dbReference type="Proteomes" id="UP000030649">
    <property type="component" value="Unassembled WGS sequence"/>
</dbReference>
<protein>
    <submittedName>
        <fullName evidence="8">Putative membrane protein</fullName>
    </submittedName>
</protein>
<dbReference type="InterPro" id="IPR051401">
    <property type="entry name" value="GtrA_CellWall_Glycosyl"/>
</dbReference>
<feature type="transmembrane region" description="Helical" evidence="6">
    <location>
        <begin position="30"/>
        <end position="52"/>
    </location>
</feature>
<evidence type="ECO:0000256" key="2">
    <source>
        <dbReference type="ARBA" id="ARBA00009399"/>
    </source>
</evidence>
<dbReference type="GO" id="GO:0000271">
    <property type="term" value="P:polysaccharide biosynthetic process"/>
    <property type="evidence" value="ECO:0007669"/>
    <property type="project" value="InterPro"/>
</dbReference>
<dbReference type="PANTHER" id="PTHR38459:SF1">
    <property type="entry name" value="PROPHAGE BACTOPRENOL-LINKED GLUCOSE TRANSLOCASE HOMOLOG"/>
    <property type="match status" value="1"/>
</dbReference>
<name>U1N1V5_9EURY</name>
<evidence type="ECO:0000256" key="3">
    <source>
        <dbReference type="ARBA" id="ARBA00022692"/>
    </source>
</evidence>
<dbReference type="GO" id="GO:0005886">
    <property type="term" value="C:plasma membrane"/>
    <property type="evidence" value="ECO:0007669"/>
    <property type="project" value="TreeGrafter"/>
</dbReference>
<evidence type="ECO:0000313" key="9">
    <source>
        <dbReference type="Proteomes" id="UP000030649"/>
    </source>
</evidence>
<keyword evidence="5 6" id="KW-0472">Membrane</keyword>
<keyword evidence="3 6" id="KW-0812">Transmembrane</keyword>
<dbReference type="PANTHER" id="PTHR38459">
    <property type="entry name" value="PROPHAGE BACTOPRENOL-LINKED GLUCOSE TRANSLOCASE HOMOLOG"/>
    <property type="match status" value="1"/>
</dbReference>
<dbReference type="Pfam" id="PF04138">
    <property type="entry name" value="GtrA_DPMS_TM"/>
    <property type="match status" value="1"/>
</dbReference>
<comment type="subcellular location">
    <subcellularLocation>
        <location evidence="1">Membrane</location>
        <topology evidence="1">Multi-pass membrane protein</topology>
    </subcellularLocation>
</comment>
<dbReference type="HOGENOM" id="CLU_083873_6_1_2"/>
<keyword evidence="4 6" id="KW-1133">Transmembrane helix</keyword>
<reference evidence="8 9" key="1">
    <citation type="journal article" date="2013" name="PLoS ONE">
        <title>Assembly-driven community genomics of a hypersaline microbial ecosystem.</title>
        <authorList>
            <person name="Podell S."/>
            <person name="Ugalde J.A."/>
            <person name="Narasingarao P."/>
            <person name="Banfield J.F."/>
            <person name="Heidelberg K.B."/>
            <person name="Allen E.E."/>
        </authorList>
    </citation>
    <scope>NUCLEOTIDE SEQUENCE [LARGE SCALE GENOMIC DNA]</scope>
    <source>
        <strain evidence="9">J07HQW1</strain>
    </source>
</reference>
<evidence type="ECO:0000256" key="1">
    <source>
        <dbReference type="ARBA" id="ARBA00004141"/>
    </source>
</evidence>
<sequence length="161" mass="17602">MGRGQGCEGGRDRNRGIVNALCSRIRFGKFVSVGALGAVFDITTTSVLIIMFDLLDEYAKLFGAEIAIIVMFAVNERWTFADIGAPGIIPTISRFLRSNLVRSGGLAVQFLIVRTLRQLEITIIIAGFDIWQLIPIPIAIAGSLGLNYIAESLLTWRVTQS</sequence>
<evidence type="ECO:0000259" key="7">
    <source>
        <dbReference type="Pfam" id="PF04138"/>
    </source>
</evidence>
<evidence type="ECO:0000256" key="4">
    <source>
        <dbReference type="ARBA" id="ARBA00022989"/>
    </source>
</evidence>
<dbReference type="EMBL" id="KE356560">
    <property type="protein sequence ID" value="ERG90445.1"/>
    <property type="molecule type" value="Genomic_DNA"/>
</dbReference>
<evidence type="ECO:0000256" key="5">
    <source>
        <dbReference type="ARBA" id="ARBA00023136"/>
    </source>
</evidence>
<gene>
    <name evidence="8" type="ORF">J07HQW1_00467</name>
</gene>
<feature type="domain" description="GtrA/DPMS transmembrane" evidence="7">
    <location>
        <begin position="29"/>
        <end position="156"/>
    </location>
</feature>
<organism evidence="8 9">
    <name type="scientific">Haloquadratum walsbyi J07HQW1</name>
    <dbReference type="NCBI Taxonomy" id="1238424"/>
    <lineage>
        <taxon>Archaea</taxon>
        <taxon>Methanobacteriati</taxon>
        <taxon>Methanobacteriota</taxon>
        <taxon>Stenosarchaea group</taxon>
        <taxon>Halobacteria</taxon>
        <taxon>Halobacteriales</taxon>
        <taxon>Haloferacaceae</taxon>
        <taxon>Haloquadratum</taxon>
    </lineage>
</organism>
<proteinExistence type="inferred from homology"/>
<evidence type="ECO:0000256" key="6">
    <source>
        <dbReference type="SAM" id="Phobius"/>
    </source>
</evidence>
<dbReference type="STRING" id="1238424.J07HQW1_00467"/>
<dbReference type="InterPro" id="IPR007267">
    <property type="entry name" value="GtrA_DPMS_TM"/>
</dbReference>
<accession>U1N1V5</accession>
<comment type="similarity">
    <text evidence="2">Belongs to the GtrA family.</text>
</comment>